<gene>
    <name evidence="1" type="ORF">UR38_C0016G0001</name>
</gene>
<evidence type="ECO:0000313" key="2">
    <source>
        <dbReference type="Proteomes" id="UP000033995"/>
    </source>
</evidence>
<accession>A0A0G0CR68</accession>
<proteinExistence type="predicted"/>
<dbReference type="Proteomes" id="UP000033995">
    <property type="component" value="Unassembled WGS sequence"/>
</dbReference>
<evidence type="ECO:0000313" key="1">
    <source>
        <dbReference type="EMBL" id="KKP45837.1"/>
    </source>
</evidence>
<comment type="caution">
    <text evidence="1">The sequence shown here is derived from an EMBL/GenBank/DDBJ whole genome shotgun (WGS) entry which is preliminary data.</text>
</comment>
<sequence length="90" mass="10538">MTDNFIEIVIKIRRKSDSFQAHKEDLMDKKLAGLIKKRDAYKVKLIEMYKHFHGVKHESAHSELQYSEIKVYEDMLNSVVNEISKLAASQ</sequence>
<organism evidence="1 2">
    <name type="scientific">Candidatus Woesebacteria bacterium GW2011_GWA2_33_28</name>
    <dbReference type="NCBI Taxonomy" id="1618561"/>
    <lineage>
        <taxon>Bacteria</taxon>
        <taxon>Candidatus Woeseibacteriota</taxon>
    </lineage>
</organism>
<reference evidence="1 2" key="1">
    <citation type="journal article" date="2015" name="Nature">
        <title>rRNA introns, odd ribosomes, and small enigmatic genomes across a large radiation of phyla.</title>
        <authorList>
            <person name="Brown C.T."/>
            <person name="Hug L.A."/>
            <person name="Thomas B.C."/>
            <person name="Sharon I."/>
            <person name="Castelle C.J."/>
            <person name="Singh A."/>
            <person name="Wilkins M.J."/>
            <person name="Williams K.H."/>
            <person name="Banfield J.F."/>
        </authorList>
    </citation>
    <scope>NUCLEOTIDE SEQUENCE [LARGE SCALE GENOMIC DNA]</scope>
</reference>
<dbReference type="AlphaFoldDB" id="A0A0G0CR68"/>
<name>A0A0G0CR68_9BACT</name>
<protein>
    <submittedName>
        <fullName evidence="1">Uncharacterized protein</fullName>
    </submittedName>
</protein>
<dbReference type="EMBL" id="LBOZ01000016">
    <property type="protein sequence ID" value="KKP45837.1"/>
    <property type="molecule type" value="Genomic_DNA"/>
</dbReference>